<evidence type="ECO:0000256" key="1">
    <source>
        <dbReference type="SAM" id="MobiDB-lite"/>
    </source>
</evidence>
<keyword evidence="3" id="KW-1185">Reference proteome</keyword>
<dbReference type="EMBL" id="SGPJ01000311">
    <property type="protein sequence ID" value="THG95548.1"/>
    <property type="molecule type" value="Genomic_DNA"/>
</dbReference>
<accession>A0A4S4KBY1</accession>
<feature type="compositionally biased region" description="Acidic residues" evidence="1">
    <location>
        <begin position="425"/>
        <end position="445"/>
    </location>
</feature>
<comment type="caution">
    <text evidence="2">The sequence shown here is derived from an EMBL/GenBank/DDBJ whole genome shotgun (WGS) entry which is preliminary data.</text>
</comment>
<name>A0A4S4KBY1_9APHY</name>
<feature type="region of interest" description="Disordered" evidence="1">
    <location>
        <begin position="109"/>
        <end position="129"/>
    </location>
</feature>
<dbReference type="InterPro" id="IPR012337">
    <property type="entry name" value="RNaseH-like_sf"/>
</dbReference>
<organism evidence="2 3">
    <name type="scientific">Hermanssonia centrifuga</name>
    <dbReference type="NCBI Taxonomy" id="98765"/>
    <lineage>
        <taxon>Eukaryota</taxon>
        <taxon>Fungi</taxon>
        <taxon>Dikarya</taxon>
        <taxon>Basidiomycota</taxon>
        <taxon>Agaricomycotina</taxon>
        <taxon>Agaricomycetes</taxon>
        <taxon>Polyporales</taxon>
        <taxon>Meruliaceae</taxon>
        <taxon>Hermanssonia</taxon>
    </lineage>
</organism>
<protein>
    <submittedName>
        <fullName evidence="2">Uncharacterized protein</fullName>
    </submittedName>
</protein>
<dbReference type="SUPFAM" id="SSF53098">
    <property type="entry name" value="Ribonuclease H-like"/>
    <property type="match status" value="1"/>
</dbReference>
<evidence type="ECO:0000313" key="2">
    <source>
        <dbReference type="EMBL" id="THG95548.1"/>
    </source>
</evidence>
<reference evidence="2 3" key="1">
    <citation type="submission" date="2019-02" db="EMBL/GenBank/DDBJ databases">
        <title>Genome sequencing of the rare red list fungi Phlebia centrifuga.</title>
        <authorList>
            <person name="Buettner E."/>
            <person name="Kellner H."/>
        </authorList>
    </citation>
    <scope>NUCLEOTIDE SEQUENCE [LARGE SCALE GENOMIC DNA]</scope>
    <source>
        <strain evidence="2 3">DSM 108282</strain>
    </source>
</reference>
<proteinExistence type="predicted"/>
<gene>
    <name evidence="2" type="ORF">EW026_g6127</name>
</gene>
<feature type="region of interest" description="Disordered" evidence="1">
    <location>
        <begin position="418"/>
        <end position="445"/>
    </location>
</feature>
<sequence>MNQRHSNVATFCGKKSFCLPQVQNPSACSSLSILPKKAHLEGCQADPLAPRTLVSSTIKNLFTPNKGKGSDSGPPSLEVLSAQVQVPAAPTATRKPVIKKQGLFSKKKSNTDDFESATSVETDDAASTTDASIAIPSTKKWCICSMASLASSTATGAIKVAANEDINGQGSTATYKQMKQDVAEEQHNHMRRSTCDDDERTRDVCTIFKPDIRVLENGNKEKGHWCRVCWDQGAKMENTWFMGGVSSLRTHIKRKWLTHGGTYIAKCKAWGLMPNYTAVPKATVGEADDEDRLSATLDGFIKKVPKWLRQDLLDHIIELIVSDNQDLPGQVLITFDVWTSKSYDPYLAVTAHYIDSMPDKPAEWVLQSQVIGFTVIEGDHSGANTAAVIICMLDRYGLLDKVFVQAICPNPAFRKQSGNVNSLSDNDDGGNDDDDEWLNMDDLPDDDDKEAVNFEPGDLLGKILALINQVQASSQAKAYFAKVCGEEAQYDPEFVLLPYISKQIPKLRNKKYSDFAISNTEWEQLRLIYEVLDEPQATQAAFSSEKYSTVWRTIPTLECLQEHWEIMVKEPKFAKISFAIEAGLEKLQKWYKAVDDSAMYFICLGVYTVYSQGYLLTAFSS</sequence>
<feature type="compositionally biased region" description="Low complexity" evidence="1">
    <location>
        <begin position="116"/>
        <end position="129"/>
    </location>
</feature>
<evidence type="ECO:0000313" key="3">
    <source>
        <dbReference type="Proteomes" id="UP000309038"/>
    </source>
</evidence>
<dbReference type="AlphaFoldDB" id="A0A4S4KBY1"/>
<dbReference type="Proteomes" id="UP000309038">
    <property type="component" value="Unassembled WGS sequence"/>
</dbReference>